<evidence type="ECO:0000313" key="2">
    <source>
        <dbReference type="Proteomes" id="UP000543804"/>
    </source>
</evidence>
<name>A0A848B7C4_9FIRM</name>
<reference evidence="1 2" key="1">
    <citation type="submission" date="2020-04" db="EMBL/GenBank/DDBJ databases">
        <authorList>
            <person name="Hitch T.C.A."/>
            <person name="Wylensek D."/>
            <person name="Clavel T."/>
        </authorList>
    </citation>
    <scope>NUCLEOTIDE SEQUENCE [LARGE SCALE GENOMIC DNA]</scope>
    <source>
        <strain evidence="1 2">PG-130-P53-12</strain>
    </source>
</reference>
<gene>
    <name evidence="1" type="ORF">HF878_00045</name>
</gene>
<sequence>MKQSLLSIWKGVFEGSVWRNWCESYDRYHLGKIGDAAPEAYIAARSEEWDQLVEKGLELTDFSTVKTPQDAQKSAFEMAKSVLDMLEK</sequence>
<accession>A0A848B7C4</accession>
<keyword evidence="2" id="KW-1185">Reference proteome</keyword>
<comment type="caution">
    <text evidence="1">The sequence shown here is derived from an EMBL/GenBank/DDBJ whole genome shotgun (WGS) entry which is preliminary data.</text>
</comment>
<dbReference type="EMBL" id="JABAFA010000001">
    <property type="protein sequence ID" value="NMD97875.1"/>
    <property type="molecule type" value="Genomic_DNA"/>
</dbReference>
<dbReference type="Proteomes" id="UP000543804">
    <property type="component" value="Unassembled WGS sequence"/>
</dbReference>
<protein>
    <submittedName>
        <fullName evidence="1">Uncharacterized protein</fullName>
    </submittedName>
</protein>
<dbReference type="RefSeq" id="WP_019542700.1">
    <property type="nucleotide sequence ID" value="NZ_JABAFA010000001.1"/>
</dbReference>
<organism evidence="1 2">
    <name type="scientific">Selenomonas bovis</name>
    <dbReference type="NCBI Taxonomy" id="416586"/>
    <lineage>
        <taxon>Bacteria</taxon>
        <taxon>Bacillati</taxon>
        <taxon>Bacillota</taxon>
        <taxon>Negativicutes</taxon>
        <taxon>Selenomonadales</taxon>
        <taxon>Selenomonadaceae</taxon>
        <taxon>Selenomonas</taxon>
    </lineage>
</organism>
<proteinExistence type="predicted"/>
<dbReference type="AlphaFoldDB" id="A0A848B7C4"/>
<evidence type="ECO:0000313" key="1">
    <source>
        <dbReference type="EMBL" id="NMD97875.1"/>
    </source>
</evidence>